<comment type="caution">
    <text evidence="4">The sequence shown here is derived from an EMBL/GenBank/DDBJ whole genome shotgun (WGS) entry which is preliminary data.</text>
</comment>
<sequence>MITLSHGNGGEETHKLIKDIFYKYFKNEVLNQMGDSNILNEISRSIAITTDSFVVDPIFFNGGDIGKLSVCGTINDLAVSGALPKYITAAFIIEEGLEINVLEKVAKSMAKTAAESGVKIIAGDTKVVNRGKGDKLYINTTGIGILENAYISFNKIKPKDKIIVNGNIGEHGICILNEREYLNFQCDIKSDCAPLNKLCKDILSVSNNVRIMRDATRGGVATTLNEIVNTCKKSMLIYEEEIPVSQEVESFCHILGFDPLYVANEGKIVVIVDEKDAANVLKTMKNNPLGKNSKIIGEVIEDKSANLYLKTSLGGTKILPMLQGEILPRIC</sequence>
<protein>
    <submittedName>
        <fullName evidence="4">Hydrogenase expression/formation protein HypE</fullName>
    </submittedName>
</protein>
<dbReference type="InterPro" id="IPR036676">
    <property type="entry name" value="PurM-like_C_sf"/>
</dbReference>
<evidence type="ECO:0000313" key="4">
    <source>
        <dbReference type="EMBL" id="OFI07123.1"/>
    </source>
</evidence>
<proteinExistence type="inferred from homology"/>
<dbReference type="PANTHER" id="PTHR30303">
    <property type="entry name" value="HYDROGENASE ISOENZYMES FORMATION PROTEIN HYPE"/>
    <property type="match status" value="1"/>
</dbReference>
<dbReference type="Pfam" id="PF02769">
    <property type="entry name" value="AIRS_C"/>
    <property type="match status" value="1"/>
</dbReference>
<dbReference type="RefSeq" id="WP_070109491.1">
    <property type="nucleotide sequence ID" value="NZ_LZFO01000005.1"/>
</dbReference>
<dbReference type="PANTHER" id="PTHR30303:SF0">
    <property type="entry name" value="CARBAMOYL DEHYDRATASE HYPE"/>
    <property type="match status" value="1"/>
</dbReference>
<dbReference type="SUPFAM" id="SSF56042">
    <property type="entry name" value="PurM C-terminal domain-like"/>
    <property type="match status" value="1"/>
</dbReference>
<evidence type="ECO:0000256" key="1">
    <source>
        <dbReference type="ARBA" id="ARBA00006243"/>
    </source>
</evidence>
<dbReference type="Gene3D" id="3.30.1330.10">
    <property type="entry name" value="PurM-like, N-terminal domain"/>
    <property type="match status" value="1"/>
</dbReference>
<dbReference type="SUPFAM" id="SSF55326">
    <property type="entry name" value="PurM N-terminal domain-like"/>
    <property type="match status" value="1"/>
</dbReference>
<dbReference type="Proteomes" id="UP000175744">
    <property type="component" value="Unassembled WGS sequence"/>
</dbReference>
<dbReference type="Pfam" id="PF00586">
    <property type="entry name" value="AIRS"/>
    <property type="match status" value="1"/>
</dbReference>
<dbReference type="CDD" id="cd02197">
    <property type="entry name" value="HypE"/>
    <property type="match status" value="1"/>
</dbReference>
<dbReference type="AlphaFoldDB" id="A0A1E8F0Z2"/>
<dbReference type="STRING" id="1121290.CLAOCE_05280"/>
<dbReference type="InterPro" id="IPR010918">
    <property type="entry name" value="PurM-like_C_dom"/>
</dbReference>
<feature type="domain" description="PurM-like C-terminal" evidence="3">
    <location>
        <begin position="158"/>
        <end position="309"/>
    </location>
</feature>
<dbReference type="PATRIC" id="fig|1121290.3.peg.535"/>
<keyword evidence="5" id="KW-1185">Reference proteome</keyword>
<dbReference type="InterPro" id="IPR011854">
    <property type="entry name" value="HypE"/>
</dbReference>
<evidence type="ECO:0000259" key="2">
    <source>
        <dbReference type="Pfam" id="PF00586"/>
    </source>
</evidence>
<dbReference type="GO" id="GO:0051604">
    <property type="term" value="P:protein maturation"/>
    <property type="evidence" value="ECO:0007669"/>
    <property type="project" value="TreeGrafter"/>
</dbReference>
<dbReference type="PIRSF" id="PIRSF005644">
    <property type="entry name" value="Hdrgns_mtr_HypE"/>
    <property type="match status" value="1"/>
</dbReference>
<reference evidence="4 5" key="1">
    <citation type="submission" date="2016-06" db="EMBL/GenBank/DDBJ databases">
        <title>Genome sequence of Clostridium acetireducens DSM 10703.</title>
        <authorList>
            <person name="Poehlein A."/>
            <person name="Fluechter S."/>
            <person name="Duerre P."/>
            <person name="Daniel R."/>
        </authorList>
    </citation>
    <scope>NUCLEOTIDE SEQUENCE [LARGE SCALE GENOMIC DNA]</scope>
    <source>
        <strain evidence="4 5">DSM 10703</strain>
    </source>
</reference>
<name>A0A1E8F0Z2_9CLOT</name>
<comment type="similarity">
    <text evidence="1">Belongs to the HypE family.</text>
</comment>
<dbReference type="InterPro" id="IPR036921">
    <property type="entry name" value="PurM-like_N_sf"/>
</dbReference>
<accession>A0A1E8F0Z2</accession>
<dbReference type="EMBL" id="LZFO01000005">
    <property type="protein sequence ID" value="OFI07123.1"/>
    <property type="molecule type" value="Genomic_DNA"/>
</dbReference>
<dbReference type="InterPro" id="IPR016188">
    <property type="entry name" value="PurM-like_N"/>
</dbReference>
<dbReference type="Gene3D" id="3.90.650.10">
    <property type="entry name" value="PurM-like C-terminal domain"/>
    <property type="match status" value="1"/>
</dbReference>
<feature type="domain" description="PurM-like N-terminal" evidence="2">
    <location>
        <begin position="43"/>
        <end position="145"/>
    </location>
</feature>
<dbReference type="NCBIfam" id="TIGR02124">
    <property type="entry name" value="hypE"/>
    <property type="match status" value="1"/>
</dbReference>
<organism evidence="4 5">
    <name type="scientific">Clostridium acetireducens DSM 10703</name>
    <dbReference type="NCBI Taxonomy" id="1121290"/>
    <lineage>
        <taxon>Bacteria</taxon>
        <taxon>Bacillati</taxon>
        <taxon>Bacillota</taxon>
        <taxon>Clostridia</taxon>
        <taxon>Eubacteriales</taxon>
        <taxon>Clostridiaceae</taxon>
        <taxon>Clostridium</taxon>
    </lineage>
</organism>
<gene>
    <name evidence="4" type="primary">hypE_1</name>
    <name evidence="4" type="ORF">CLOACE_05280</name>
</gene>
<evidence type="ECO:0000313" key="5">
    <source>
        <dbReference type="Proteomes" id="UP000175744"/>
    </source>
</evidence>
<evidence type="ECO:0000259" key="3">
    <source>
        <dbReference type="Pfam" id="PF02769"/>
    </source>
</evidence>
<dbReference type="OrthoDB" id="9801934at2"/>